<name>A0ABW3MT68_9PSEU</name>
<dbReference type="InterPro" id="IPR011008">
    <property type="entry name" value="Dimeric_a/b-barrel"/>
</dbReference>
<feature type="domain" description="Transcription regulator AsnC/Lrp ligand binding" evidence="1">
    <location>
        <begin position="37"/>
        <end position="77"/>
    </location>
</feature>
<dbReference type="EMBL" id="JBHTIS010004586">
    <property type="protein sequence ID" value="MFD1052624.1"/>
    <property type="molecule type" value="Genomic_DNA"/>
</dbReference>
<gene>
    <name evidence="2" type="ORF">ACFQ1S_47030</name>
</gene>
<sequence length="104" mass="11639">RLAKRYKTTKARIWAKVDIEDPEYTLYAGTAPVVRWFHELLAGTPQVLEAHYVTGEDCFLLKVVARSMPDLEHVAGRFLTFGRGTTNLLFSSPLPPSADDDVSC</sequence>
<dbReference type="Gene3D" id="3.30.70.920">
    <property type="match status" value="1"/>
</dbReference>
<feature type="non-terminal residue" evidence="2">
    <location>
        <position position="1"/>
    </location>
</feature>
<organism evidence="2 3">
    <name type="scientific">Kibdelosporangium lantanae</name>
    <dbReference type="NCBI Taxonomy" id="1497396"/>
    <lineage>
        <taxon>Bacteria</taxon>
        <taxon>Bacillati</taxon>
        <taxon>Actinomycetota</taxon>
        <taxon>Actinomycetes</taxon>
        <taxon>Pseudonocardiales</taxon>
        <taxon>Pseudonocardiaceae</taxon>
        <taxon>Kibdelosporangium</taxon>
    </lineage>
</organism>
<dbReference type="Pfam" id="PF01037">
    <property type="entry name" value="AsnC_trans_reg"/>
    <property type="match status" value="1"/>
</dbReference>
<keyword evidence="3" id="KW-1185">Reference proteome</keyword>
<dbReference type="Proteomes" id="UP001597045">
    <property type="component" value="Unassembled WGS sequence"/>
</dbReference>
<reference evidence="3" key="1">
    <citation type="journal article" date="2019" name="Int. J. Syst. Evol. Microbiol.">
        <title>The Global Catalogue of Microorganisms (GCM) 10K type strain sequencing project: providing services to taxonomists for standard genome sequencing and annotation.</title>
        <authorList>
            <consortium name="The Broad Institute Genomics Platform"/>
            <consortium name="The Broad Institute Genome Sequencing Center for Infectious Disease"/>
            <person name="Wu L."/>
            <person name="Ma J."/>
        </authorList>
    </citation>
    <scope>NUCLEOTIDE SEQUENCE [LARGE SCALE GENOMIC DNA]</scope>
    <source>
        <strain evidence="3">JCM 31486</strain>
    </source>
</reference>
<protein>
    <submittedName>
        <fullName evidence="2">Lrp/AsnC ligand binding domain-containing protein</fullName>
    </submittedName>
</protein>
<evidence type="ECO:0000313" key="2">
    <source>
        <dbReference type="EMBL" id="MFD1052624.1"/>
    </source>
</evidence>
<accession>A0ABW3MT68</accession>
<dbReference type="SUPFAM" id="SSF54909">
    <property type="entry name" value="Dimeric alpha+beta barrel"/>
    <property type="match status" value="1"/>
</dbReference>
<evidence type="ECO:0000313" key="3">
    <source>
        <dbReference type="Proteomes" id="UP001597045"/>
    </source>
</evidence>
<comment type="caution">
    <text evidence="2">The sequence shown here is derived from an EMBL/GenBank/DDBJ whole genome shotgun (WGS) entry which is preliminary data.</text>
</comment>
<proteinExistence type="predicted"/>
<evidence type="ECO:0000259" key="1">
    <source>
        <dbReference type="Pfam" id="PF01037"/>
    </source>
</evidence>
<dbReference type="InterPro" id="IPR019887">
    <property type="entry name" value="Tscrpt_reg_AsnC/Lrp_C"/>
</dbReference>